<dbReference type="EMBL" id="JABKAV010000110">
    <property type="protein sequence ID" value="NVO86739.1"/>
    <property type="molecule type" value="Genomic_DNA"/>
</dbReference>
<dbReference type="Proteomes" id="UP000626554">
    <property type="component" value="Unassembled WGS sequence"/>
</dbReference>
<feature type="transmembrane region" description="Helical" evidence="1">
    <location>
        <begin position="253"/>
        <end position="277"/>
    </location>
</feature>
<evidence type="ECO:0000313" key="3">
    <source>
        <dbReference type="Proteomes" id="UP000626554"/>
    </source>
</evidence>
<protein>
    <recommendedName>
        <fullName evidence="4">DUF4173 domain-containing protein</fullName>
    </recommendedName>
</protein>
<keyword evidence="1" id="KW-0812">Transmembrane</keyword>
<keyword evidence="3" id="KW-1185">Reference proteome</keyword>
<feature type="transmembrane region" description="Helical" evidence="1">
    <location>
        <begin position="72"/>
        <end position="89"/>
    </location>
</feature>
<evidence type="ECO:0000313" key="2">
    <source>
        <dbReference type="EMBL" id="NVO86739.1"/>
    </source>
</evidence>
<feature type="transmembrane region" description="Helical" evidence="1">
    <location>
        <begin position="15"/>
        <end position="36"/>
    </location>
</feature>
<reference evidence="2 3" key="1">
    <citation type="submission" date="2020-05" db="EMBL/GenBank/DDBJ databases">
        <title>Hymenobacter terrestris sp. nov. and Hymenobacter lapidiphilus sp. nov., isolated from regoliths in Antarctica.</title>
        <authorList>
            <person name="Sedlacek I."/>
            <person name="Pantucek R."/>
            <person name="Zeman M."/>
            <person name="Holochova P."/>
            <person name="Kralova S."/>
            <person name="Stankova E."/>
            <person name="Sedo O."/>
            <person name="Micenkova L."/>
            <person name="Svec P."/>
            <person name="Gupta V."/>
            <person name="Sood U."/>
            <person name="Korpole U.S."/>
            <person name="Lal R."/>
        </authorList>
    </citation>
    <scope>NUCLEOTIDE SEQUENCE [LARGE SCALE GENOMIC DNA]</scope>
    <source>
        <strain evidence="2 3">P5252</strain>
    </source>
</reference>
<gene>
    <name evidence="2" type="ORF">HW556_17795</name>
</gene>
<organism evidence="2 3">
    <name type="scientific">Hymenobacter terrestris</name>
    <dbReference type="NCBI Taxonomy" id="2748310"/>
    <lineage>
        <taxon>Bacteria</taxon>
        <taxon>Pseudomonadati</taxon>
        <taxon>Bacteroidota</taxon>
        <taxon>Cytophagia</taxon>
        <taxon>Cytophagales</taxon>
        <taxon>Hymenobacteraceae</taxon>
        <taxon>Hymenobacter</taxon>
    </lineage>
</organism>
<name>A0ABX2Q828_9BACT</name>
<feature type="transmembrane region" description="Helical" evidence="1">
    <location>
        <begin position="190"/>
        <end position="211"/>
    </location>
</feature>
<dbReference type="InterPro" id="IPR045691">
    <property type="entry name" value="DUF6056"/>
</dbReference>
<keyword evidence="1" id="KW-0472">Membrane</keyword>
<evidence type="ECO:0008006" key="4">
    <source>
        <dbReference type="Google" id="ProtNLM"/>
    </source>
</evidence>
<feature type="transmembrane region" description="Helical" evidence="1">
    <location>
        <begin position="223"/>
        <end position="241"/>
    </location>
</feature>
<feature type="transmembrane region" description="Helical" evidence="1">
    <location>
        <begin position="48"/>
        <end position="66"/>
    </location>
</feature>
<comment type="caution">
    <text evidence="2">The sequence shown here is derived from an EMBL/GenBank/DDBJ whole genome shotgun (WGS) entry which is preliminary data.</text>
</comment>
<dbReference type="Pfam" id="PF19528">
    <property type="entry name" value="DUF6056"/>
    <property type="match status" value="1"/>
</dbReference>
<accession>A0ABX2Q828</accession>
<keyword evidence="1" id="KW-1133">Transmembrane helix</keyword>
<sequence length="356" mass="40756">MNLYLSGLKSVGASFYWFGGYTSFTTGIIASLFSYAAIIRLYYCKEGVFNRIVYLSCGVIFSIVSIGAYDVSMMTTCWVLGSITLVAWVRGEAIKWWYLALFGFSTIGIYMAVVAPGNQERAAELGHDLGQILKSPQILTIFAKSIYFAITQIFSWLNSLILVLGSFLIVACLNHSKVGLKLGFNNVHPILFGLWLLVGITASVFPSVLAYQSVWNHSWQCVYLYFLIGWIYLLNILYTKYLTNFNILKKIRVYYYGFGIFFAMCFFSGTSNVHLAYMDIMTYAPSHYKKVRQRESIIKEHYTNSIKVIKLIPLYSNDEKWSVPNILYTFDFNDDDALQYARYYGIDSVNFKQNLQ</sequence>
<evidence type="ECO:0000256" key="1">
    <source>
        <dbReference type="SAM" id="Phobius"/>
    </source>
</evidence>
<proteinExistence type="predicted"/>
<feature type="transmembrane region" description="Helical" evidence="1">
    <location>
        <begin position="146"/>
        <end position="170"/>
    </location>
</feature>
<feature type="transmembrane region" description="Helical" evidence="1">
    <location>
        <begin position="96"/>
        <end position="115"/>
    </location>
</feature>